<evidence type="ECO:0000256" key="1">
    <source>
        <dbReference type="ARBA" id="ARBA00007074"/>
    </source>
</evidence>
<keyword evidence="7" id="KW-1185">Reference proteome</keyword>
<dbReference type="OrthoDB" id="9808890at2"/>
<dbReference type="InterPro" id="IPR000064">
    <property type="entry name" value="NLP_P60_dom"/>
</dbReference>
<dbReference type="GO" id="GO:0006508">
    <property type="term" value="P:proteolysis"/>
    <property type="evidence" value="ECO:0007669"/>
    <property type="project" value="UniProtKB-KW"/>
</dbReference>
<evidence type="ECO:0000256" key="3">
    <source>
        <dbReference type="ARBA" id="ARBA00022801"/>
    </source>
</evidence>
<dbReference type="PANTHER" id="PTHR47053">
    <property type="entry name" value="MUREIN DD-ENDOPEPTIDASE MEPH-RELATED"/>
    <property type="match status" value="1"/>
</dbReference>
<accession>A0A1D8GNV2</accession>
<evidence type="ECO:0000259" key="5">
    <source>
        <dbReference type="PROSITE" id="PS51935"/>
    </source>
</evidence>
<dbReference type="GO" id="GO:0008234">
    <property type="term" value="F:cysteine-type peptidase activity"/>
    <property type="evidence" value="ECO:0007669"/>
    <property type="project" value="UniProtKB-KW"/>
</dbReference>
<dbReference type="RefSeq" id="WP_069980928.1">
    <property type="nucleotide sequence ID" value="NZ_CP017269.1"/>
</dbReference>
<sequence>MKKEIELWAIVTGTVASLTKEPNVKSDLVDEVLFGMVVKIIEAVDEQWYYVETHYGYCGYIYKENILIDTEKALQWKERADSVVTHNFVDVMSEPKYASCPMILLTRGALIQATVEENDWIQVCLPDNRFGWVRKGLLQKKAQGDLKADEESFRVKLVNTALSYLGTQYRWGGKSSLGIDCSGLCSMAYMLNGVMIYRDAVLKEEYMRSIPLEEIKAGDLLFFPGHVAMYIGEDNYVHATGREGLVLVNSLNPMHENYREDLHKDISGIGTIY</sequence>
<dbReference type="KEGG" id="gfe:Gferi_25530"/>
<dbReference type="Pfam" id="PF00877">
    <property type="entry name" value="NLPC_P60"/>
    <property type="match status" value="1"/>
</dbReference>
<gene>
    <name evidence="6" type="ORF">Gferi_25530</name>
</gene>
<dbReference type="InterPro" id="IPR041382">
    <property type="entry name" value="SH3_16"/>
</dbReference>
<dbReference type="Pfam" id="PF18348">
    <property type="entry name" value="SH3_16"/>
    <property type="match status" value="1"/>
</dbReference>
<dbReference type="SUPFAM" id="SSF54001">
    <property type="entry name" value="Cysteine proteinases"/>
    <property type="match status" value="1"/>
</dbReference>
<dbReference type="Proteomes" id="UP000095743">
    <property type="component" value="Chromosome"/>
</dbReference>
<dbReference type="EMBL" id="CP017269">
    <property type="protein sequence ID" value="AOT72619.1"/>
    <property type="molecule type" value="Genomic_DNA"/>
</dbReference>
<evidence type="ECO:0000256" key="4">
    <source>
        <dbReference type="ARBA" id="ARBA00022807"/>
    </source>
</evidence>
<reference evidence="6 7" key="1">
    <citation type="submission" date="2016-09" db="EMBL/GenBank/DDBJ databases">
        <title>Genomic analysis reveals versatility of anaerobic energy metabolism of Geosporobacter ferrireducens IRF9 of phylum Firmicutes.</title>
        <authorList>
            <person name="Kim S.-J."/>
        </authorList>
    </citation>
    <scope>NUCLEOTIDE SEQUENCE [LARGE SCALE GENOMIC DNA]</scope>
    <source>
        <strain evidence="6 7">IRF9</strain>
    </source>
</reference>
<name>A0A1D8GNV2_9FIRM</name>
<organism evidence="6 7">
    <name type="scientific">Geosporobacter ferrireducens</name>
    <dbReference type="NCBI Taxonomy" id="1424294"/>
    <lineage>
        <taxon>Bacteria</taxon>
        <taxon>Bacillati</taxon>
        <taxon>Bacillota</taxon>
        <taxon>Clostridia</taxon>
        <taxon>Peptostreptococcales</taxon>
        <taxon>Thermotaleaceae</taxon>
        <taxon>Geosporobacter</taxon>
    </lineage>
</organism>
<protein>
    <recommendedName>
        <fullName evidence="5">NlpC/P60 domain-containing protein</fullName>
    </recommendedName>
</protein>
<dbReference type="Gene3D" id="3.90.1720.10">
    <property type="entry name" value="endopeptidase domain like (from Nostoc punctiforme)"/>
    <property type="match status" value="1"/>
</dbReference>
<keyword evidence="4" id="KW-0788">Thiol protease</keyword>
<proteinExistence type="inferred from homology"/>
<comment type="similarity">
    <text evidence="1">Belongs to the peptidase C40 family.</text>
</comment>
<dbReference type="PANTHER" id="PTHR47053:SF1">
    <property type="entry name" value="MUREIN DD-ENDOPEPTIDASE MEPH-RELATED"/>
    <property type="match status" value="1"/>
</dbReference>
<dbReference type="InterPro" id="IPR038765">
    <property type="entry name" value="Papain-like_cys_pep_sf"/>
</dbReference>
<keyword evidence="3" id="KW-0378">Hydrolase</keyword>
<evidence type="ECO:0000313" key="7">
    <source>
        <dbReference type="Proteomes" id="UP000095743"/>
    </source>
</evidence>
<dbReference type="Gene3D" id="2.30.30.40">
    <property type="entry name" value="SH3 Domains"/>
    <property type="match status" value="2"/>
</dbReference>
<evidence type="ECO:0000313" key="6">
    <source>
        <dbReference type="EMBL" id="AOT72619.1"/>
    </source>
</evidence>
<dbReference type="AlphaFoldDB" id="A0A1D8GNV2"/>
<evidence type="ECO:0000256" key="2">
    <source>
        <dbReference type="ARBA" id="ARBA00022670"/>
    </source>
</evidence>
<dbReference type="PROSITE" id="PS51935">
    <property type="entry name" value="NLPC_P60"/>
    <property type="match status" value="1"/>
</dbReference>
<dbReference type="STRING" id="1424294.Gferi_25530"/>
<dbReference type="InterPro" id="IPR051202">
    <property type="entry name" value="Peptidase_C40"/>
</dbReference>
<keyword evidence="2" id="KW-0645">Protease</keyword>
<feature type="domain" description="NlpC/P60" evidence="5">
    <location>
        <begin position="151"/>
        <end position="270"/>
    </location>
</feature>